<gene>
    <name evidence="20" type="primary">LOC100751949</name>
</gene>
<proteinExistence type="inferred from homology"/>
<evidence type="ECO:0000256" key="3">
    <source>
        <dbReference type="ARBA" id="ARBA00022475"/>
    </source>
</evidence>
<evidence type="ECO:0000256" key="9">
    <source>
        <dbReference type="ARBA" id="ARBA00023139"/>
    </source>
</evidence>
<dbReference type="GO" id="GO:0005929">
    <property type="term" value="C:cilium"/>
    <property type="evidence" value="ECO:0007669"/>
    <property type="project" value="UniProtKB-ARBA"/>
</dbReference>
<feature type="transmembrane region" description="Helical" evidence="17">
    <location>
        <begin position="393"/>
        <end position="414"/>
    </location>
</feature>
<feature type="region of interest" description="Disordered" evidence="16">
    <location>
        <begin position="508"/>
        <end position="529"/>
    </location>
</feature>
<dbReference type="GO" id="GO:0005886">
    <property type="term" value="C:plasma membrane"/>
    <property type="evidence" value="ECO:0007669"/>
    <property type="project" value="UniProtKB-SubCell"/>
</dbReference>
<dbReference type="SUPFAM" id="SSF81321">
    <property type="entry name" value="Family A G protein-coupled receptor-like"/>
    <property type="match status" value="1"/>
</dbReference>
<keyword evidence="9" id="KW-0449">Lipoprotein</keyword>
<dbReference type="RefSeq" id="XP_027287723.2">
    <property type="nucleotide sequence ID" value="XM_027431922.2"/>
</dbReference>
<evidence type="ECO:0000256" key="15">
    <source>
        <dbReference type="RuleBase" id="RU000688"/>
    </source>
</evidence>
<reference evidence="19" key="1">
    <citation type="journal article" date="2018" name="Biotechnol. Bioeng.">
        <title>A reference genome of the Chinese hamster based on a hybrid assembly strategy.</title>
        <authorList>
            <person name="Rupp O."/>
            <person name="MacDonald M.L."/>
            <person name="Li S."/>
            <person name="Dhiman H."/>
            <person name="Polson S."/>
            <person name="Griep S."/>
            <person name="Heffner K."/>
            <person name="Hernandez I."/>
            <person name="Brinkrolf K."/>
            <person name="Jadhav V."/>
            <person name="Samoudi M."/>
            <person name="Hao H."/>
            <person name="Kingham B."/>
            <person name="Goesmann A."/>
            <person name="Betenbaugh M.J."/>
            <person name="Lewis N.E."/>
            <person name="Borth N."/>
            <person name="Lee K.H."/>
        </authorList>
    </citation>
    <scope>NUCLEOTIDE SEQUENCE [LARGE SCALE GENOMIC DNA]</scope>
    <source>
        <strain evidence="19">17A/GY</strain>
    </source>
</reference>
<evidence type="ECO:0000256" key="10">
    <source>
        <dbReference type="ARBA" id="ARBA00023170"/>
    </source>
</evidence>
<dbReference type="Gene3D" id="1.20.1070.10">
    <property type="entry name" value="Rhodopsin 7-helix transmembrane proteins"/>
    <property type="match status" value="1"/>
</dbReference>
<evidence type="ECO:0000256" key="17">
    <source>
        <dbReference type="SAM" id="Phobius"/>
    </source>
</evidence>
<feature type="transmembrane region" description="Helical" evidence="17">
    <location>
        <begin position="287"/>
        <end position="307"/>
    </location>
</feature>
<evidence type="ECO:0000256" key="7">
    <source>
        <dbReference type="ARBA" id="ARBA00023040"/>
    </source>
</evidence>
<evidence type="ECO:0000256" key="8">
    <source>
        <dbReference type="ARBA" id="ARBA00023136"/>
    </source>
</evidence>
<evidence type="ECO:0000256" key="13">
    <source>
        <dbReference type="ARBA" id="ARBA00070743"/>
    </source>
</evidence>
<dbReference type="PROSITE" id="PS50262">
    <property type="entry name" value="G_PROTEIN_RECEP_F1_2"/>
    <property type="match status" value="1"/>
</dbReference>
<dbReference type="KEGG" id="cge:100751949"/>
<evidence type="ECO:0000256" key="12">
    <source>
        <dbReference type="ARBA" id="ARBA00056796"/>
    </source>
</evidence>
<dbReference type="InterPro" id="IPR000611">
    <property type="entry name" value="NPY_rcpt"/>
</dbReference>
<evidence type="ECO:0000256" key="2">
    <source>
        <dbReference type="ARBA" id="ARBA00010663"/>
    </source>
</evidence>
<protein>
    <recommendedName>
        <fullName evidence="13">G-protein coupled receptor 83</fullName>
    </recommendedName>
    <alternativeName>
        <fullName evidence="14">Glucocorticoid-induced receptor</fullName>
    </alternativeName>
</protein>
<dbReference type="GO" id="GO:0004983">
    <property type="term" value="F:neuropeptide Y receptor activity"/>
    <property type="evidence" value="ECO:0007669"/>
    <property type="project" value="InterPro"/>
</dbReference>
<dbReference type="InterPro" id="IPR000276">
    <property type="entry name" value="GPCR_Rhodpsn"/>
</dbReference>
<evidence type="ECO:0000256" key="11">
    <source>
        <dbReference type="ARBA" id="ARBA00023224"/>
    </source>
</evidence>
<comment type="subcellular location">
    <subcellularLocation>
        <location evidence="1">Cell membrane</location>
        <topology evidence="1">Multi-pass membrane protein</topology>
    </subcellularLocation>
</comment>
<dbReference type="PROSITE" id="PS00237">
    <property type="entry name" value="G_PROTEIN_RECEP_F1_1"/>
    <property type="match status" value="1"/>
</dbReference>
<keyword evidence="4 15" id="KW-0812">Transmembrane</keyword>
<feature type="transmembrane region" description="Helical" evidence="17">
    <location>
        <begin position="209"/>
        <end position="229"/>
    </location>
</feature>
<dbReference type="PANTHER" id="PTHR24235">
    <property type="entry name" value="NEUROPEPTIDE Y RECEPTOR"/>
    <property type="match status" value="1"/>
</dbReference>
<dbReference type="GeneID" id="100751949"/>
<dbReference type="GO" id="GO:0043005">
    <property type="term" value="C:neuron projection"/>
    <property type="evidence" value="ECO:0007669"/>
    <property type="project" value="TreeGrafter"/>
</dbReference>
<accession>A0A9J7GJX7</accession>
<dbReference type="PRINTS" id="PR00237">
    <property type="entry name" value="GPCRRHODOPSN"/>
</dbReference>
<comment type="function">
    <text evidence="12">G-protein coupled receptor for PEN, a neuropeptide produced from the precursor protein, proSAAS (encoded by PCSK1N). Acts through a G(i)- and G(q)-alpha-alpha-mediated pathway in response to PEN. Plays a role in food intake and body weight regulation. May contribute to the regulation of anxiety-related behaviors.</text>
</comment>
<keyword evidence="9" id="KW-0564">Palmitate</keyword>
<reference evidence="20" key="3">
    <citation type="submission" date="2025-08" db="UniProtKB">
        <authorList>
            <consortium name="RefSeq"/>
        </authorList>
    </citation>
    <scope>IDENTIFICATION</scope>
    <source>
        <strain evidence="20">17A/GY</strain>
        <tissue evidence="20">Liver</tissue>
    </source>
</reference>
<evidence type="ECO:0000256" key="1">
    <source>
        <dbReference type="ARBA" id="ARBA00004651"/>
    </source>
</evidence>
<evidence type="ECO:0000256" key="16">
    <source>
        <dbReference type="SAM" id="MobiDB-lite"/>
    </source>
</evidence>
<dbReference type="AlphaFoldDB" id="A0A9J7GJX7"/>
<keyword evidence="11 15" id="KW-0807">Transducer</keyword>
<reference evidence="19" key="2">
    <citation type="journal article" date="2020" name="Biotechnol. Bioeng.">
        <title>Chromosome-scale scaffolds for the Chinese hamster reference genome assembly to facilitate the study of the CHO epigenome.</title>
        <authorList>
            <person name="Hilliard W."/>
            <person name="MacDonald M."/>
            <person name="Lee K.H."/>
        </authorList>
    </citation>
    <scope>NUCLEOTIDE SEQUENCE [LARGE SCALE GENOMIC DNA]</scope>
    <source>
        <strain evidence="19">17A/GY</strain>
    </source>
</reference>
<dbReference type="FunFam" id="1.20.1070.10:FF:000191">
    <property type="entry name" value="Probable G-protein coupled receptor 83"/>
    <property type="match status" value="1"/>
</dbReference>
<keyword evidence="5" id="KW-0732">Signal</keyword>
<feature type="transmembrane region" description="Helical" evidence="17">
    <location>
        <begin position="249"/>
        <end position="267"/>
    </location>
</feature>
<evidence type="ECO:0000256" key="14">
    <source>
        <dbReference type="ARBA" id="ARBA00078506"/>
    </source>
</evidence>
<feature type="transmembrane region" description="Helical" evidence="17">
    <location>
        <begin position="341"/>
        <end position="362"/>
    </location>
</feature>
<keyword evidence="6 17" id="KW-1133">Transmembrane helix</keyword>
<evidence type="ECO:0000256" key="6">
    <source>
        <dbReference type="ARBA" id="ARBA00022989"/>
    </source>
</evidence>
<evidence type="ECO:0000313" key="20">
    <source>
        <dbReference type="RefSeq" id="XP_027287723.2"/>
    </source>
</evidence>
<dbReference type="GO" id="GO:0042923">
    <property type="term" value="F:neuropeptide binding"/>
    <property type="evidence" value="ECO:0007669"/>
    <property type="project" value="TreeGrafter"/>
</dbReference>
<dbReference type="Pfam" id="PF00001">
    <property type="entry name" value="7tm_1"/>
    <property type="match status" value="1"/>
</dbReference>
<keyword evidence="19" id="KW-1185">Reference proteome</keyword>
<evidence type="ECO:0000259" key="18">
    <source>
        <dbReference type="PROSITE" id="PS50262"/>
    </source>
</evidence>
<dbReference type="Proteomes" id="UP001108280">
    <property type="component" value="Chromosome X"/>
</dbReference>
<feature type="transmembrane region" description="Helical" evidence="17">
    <location>
        <begin position="426"/>
        <end position="448"/>
    </location>
</feature>
<keyword evidence="8 17" id="KW-0472">Membrane</keyword>
<organism evidence="19 20">
    <name type="scientific">Cricetulus griseus</name>
    <name type="common">Chinese hamster</name>
    <name type="synonym">Cricetulus barabensis griseus</name>
    <dbReference type="NCBI Taxonomy" id="10029"/>
    <lineage>
        <taxon>Eukaryota</taxon>
        <taxon>Metazoa</taxon>
        <taxon>Chordata</taxon>
        <taxon>Craniata</taxon>
        <taxon>Vertebrata</taxon>
        <taxon>Euteleostomi</taxon>
        <taxon>Mammalia</taxon>
        <taxon>Eutheria</taxon>
        <taxon>Euarchontoglires</taxon>
        <taxon>Glires</taxon>
        <taxon>Rodentia</taxon>
        <taxon>Myomorpha</taxon>
        <taxon>Muroidea</taxon>
        <taxon>Cricetidae</taxon>
        <taxon>Cricetinae</taxon>
        <taxon>Cricetulus</taxon>
    </lineage>
</organism>
<keyword evidence="7 15" id="KW-0297">G-protein coupled receptor</keyword>
<dbReference type="InterPro" id="IPR017452">
    <property type="entry name" value="GPCR_Rhodpsn_7TM"/>
</dbReference>
<keyword evidence="3" id="KW-1003">Cell membrane</keyword>
<feature type="transmembrane region" description="Helical" evidence="17">
    <location>
        <begin position="176"/>
        <end position="197"/>
    </location>
</feature>
<dbReference type="PRINTS" id="PR01012">
    <property type="entry name" value="NRPEPTIDEYR"/>
</dbReference>
<feature type="domain" description="G-protein coupled receptors family 1 profile" evidence="18">
    <location>
        <begin position="188"/>
        <end position="445"/>
    </location>
</feature>
<keyword evidence="10 15" id="KW-0675">Receptor</keyword>
<dbReference type="PANTHER" id="PTHR24235:SF29">
    <property type="entry name" value="GH23382P"/>
    <property type="match status" value="1"/>
</dbReference>
<name>A0A9J7GJX7_CRIGR</name>
<evidence type="ECO:0000313" key="19">
    <source>
        <dbReference type="Proteomes" id="UP001108280"/>
    </source>
</evidence>
<dbReference type="OrthoDB" id="5952899at2759"/>
<dbReference type="CDD" id="cd15389">
    <property type="entry name" value="7tmA_GPR83"/>
    <property type="match status" value="1"/>
</dbReference>
<sequence>MGTQNLVQALGINPVPTASGSTESFDLWEEPGSSGAGALLPQPLIGCSELTLREPHVQPLRFLDGRFRKTTKGIYPIGSNRSPPNPDERLEISGGELLLLRLKPEMNISLLSQMEGSTDCLGQNVSWVPFIEDLSCNQTNLNATNVSSTEWGGPPGSLKRWIGGNPHIVAKIVLSLAYAVIIMISLFGNSLVCQVFVKHKEIKKSTGLLIFNLAISDILIILLNSPFAVARFLTGQWVFGRIMCHVSRFAQYCSLHVSTLTLMAVAMDRHRVILHPMKPRLTHTQSLIVVAVIWSIAVFLALPHAIYQNMFTFIGMDGTSRSYCLPAFPGPSKLVSKYVDLGTFVLLYILPLMVIVVTYSHLGKRLWIQNAIGDASARQLMAHYQKRKKSIRMLILIVLVFAVCWFPLNFYVVLISNAGVENDSVLFYAFHWFAMSSTCYNPFIYCWLNRSFRAKLRSITSFRVQALFMCGSSQVQHIKPQESHELRELPTSSLLRVPLAVPEPPVFEDPSLATGDNSQVSVQGEWEDPDPSLDEEAAAVVVVAAAATAGPSTQDAYFCIHMQTSSH</sequence>
<comment type="similarity">
    <text evidence="2 15">Belongs to the G-protein coupled receptor 1 family.</text>
</comment>
<dbReference type="RefSeq" id="XP_016833211.2">
    <property type="nucleotide sequence ID" value="XM_016977722.3"/>
</dbReference>
<evidence type="ECO:0000256" key="4">
    <source>
        <dbReference type="ARBA" id="ARBA00022692"/>
    </source>
</evidence>
<evidence type="ECO:0000256" key="5">
    <source>
        <dbReference type="ARBA" id="ARBA00022729"/>
    </source>
</evidence>